<evidence type="ECO:0000313" key="1">
    <source>
        <dbReference type="EnsemblPlants" id="AVESA.00010b.r2.4DG0753910.1.CDS"/>
    </source>
</evidence>
<sequence>MACDRLPSSPEPASAPMPAVAAPLEDESLLPEILLRLSSLPSSLPRASLVCNRWRHLVTDRRFVRRFRAHHRRNPPPLLGFFDEVTRSPTSEIPAPGAPNSLSFNPILDPPDRLPVGRFSFHFRDGDSHSNIGCRDGLVLMVDAAHHDVEILVWDPVTGDEHRFTVPWVLDDRDGTEILNGAVLRTAGIEDDPRFRFQVVVVGIDRKNKRLFACAYSSETSKWGDPVWASVDSASSPATISMRVSSTLVGNSLYWTLVGKMGGILEFDLDRQHLSVIPMQLNTSSDGFRSFQAMPAEGGGLGILELLDFNIQLWKRKADCDGVASWLMTKTIELDQLLSLDKDKVGPMMMGYCEDNNVVFLWTLLGIFMVDLESSKVRKPPIKSFYGLVHPFTSVYIPDMGIGGGRDRANILHNA</sequence>
<dbReference type="EnsemblPlants" id="AVESA.00010b.r2.4DG0753910.1">
    <property type="protein sequence ID" value="AVESA.00010b.r2.4DG0753910.1.CDS"/>
    <property type="gene ID" value="AVESA.00010b.r2.4DG0753910"/>
</dbReference>
<keyword evidence="2" id="KW-1185">Reference proteome</keyword>
<accession>A0ACD5X9D7</accession>
<proteinExistence type="predicted"/>
<organism evidence="1 2">
    <name type="scientific">Avena sativa</name>
    <name type="common">Oat</name>
    <dbReference type="NCBI Taxonomy" id="4498"/>
    <lineage>
        <taxon>Eukaryota</taxon>
        <taxon>Viridiplantae</taxon>
        <taxon>Streptophyta</taxon>
        <taxon>Embryophyta</taxon>
        <taxon>Tracheophyta</taxon>
        <taxon>Spermatophyta</taxon>
        <taxon>Magnoliopsida</taxon>
        <taxon>Liliopsida</taxon>
        <taxon>Poales</taxon>
        <taxon>Poaceae</taxon>
        <taxon>BOP clade</taxon>
        <taxon>Pooideae</taxon>
        <taxon>Poodae</taxon>
        <taxon>Poeae</taxon>
        <taxon>Poeae Chloroplast Group 1 (Aveneae type)</taxon>
        <taxon>Aveninae</taxon>
        <taxon>Avena</taxon>
    </lineage>
</organism>
<reference evidence="1" key="1">
    <citation type="submission" date="2021-05" db="EMBL/GenBank/DDBJ databases">
        <authorList>
            <person name="Scholz U."/>
            <person name="Mascher M."/>
            <person name="Fiebig A."/>
        </authorList>
    </citation>
    <scope>NUCLEOTIDE SEQUENCE [LARGE SCALE GENOMIC DNA]</scope>
</reference>
<reference evidence="1" key="2">
    <citation type="submission" date="2025-09" db="UniProtKB">
        <authorList>
            <consortium name="EnsemblPlants"/>
        </authorList>
    </citation>
    <scope>IDENTIFICATION</scope>
</reference>
<evidence type="ECO:0000313" key="2">
    <source>
        <dbReference type="Proteomes" id="UP001732700"/>
    </source>
</evidence>
<dbReference type="Proteomes" id="UP001732700">
    <property type="component" value="Chromosome 4D"/>
</dbReference>
<protein>
    <submittedName>
        <fullName evidence="1">Uncharacterized protein</fullName>
    </submittedName>
</protein>
<name>A0ACD5X9D7_AVESA</name>